<dbReference type="GO" id="GO:0046677">
    <property type="term" value="P:response to antibiotic"/>
    <property type="evidence" value="ECO:0007669"/>
    <property type="project" value="UniProtKB-KW"/>
</dbReference>
<keyword evidence="12" id="KW-1185">Reference proteome</keyword>
<dbReference type="InterPro" id="IPR045070">
    <property type="entry name" value="MATE_MepA-like"/>
</dbReference>
<evidence type="ECO:0000256" key="8">
    <source>
        <dbReference type="ARBA" id="ARBA00023136"/>
    </source>
</evidence>
<reference evidence="11" key="1">
    <citation type="submission" date="2020-08" db="EMBL/GenBank/DDBJ databases">
        <title>Genome public.</title>
        <authorList>
            <person name="Liu C."/>
            <person name="Sun Q."/>
        </authorList>
    </citation>
    <scope>NUCLEOTIDE SEQUENCE</scope>
    <source>
        <strain evidence="11">NSJ-31</strain>
    </source>
</reference>
<organism evidence="11 12">
    <name type="scientific">Ligaoa zhengdingensis</name>
    <dbReference type="NCBI Taxonomy" id="2763658"/>
    <lineage>
        <taxon>Bacteria</taxon>
        <taxon>Bacillati</taxon>
        <taxon>Bacillota</taxon>
        <taxon>Clostridia</taxon>
        <taxon>Eubacteriales</taxon>
        <taxon>Oscillospiraceae</taxon>
        <taxon>Ligaoa</taxon>
    </lineage>
</organism>
<evidence type="ECO:0000313" key="11">
    <source>
        <dbReference type="EMBL" id="MBC8545466.1"/>
    </source>
</evidence>
<feature type="transmembrane region" description="Helical" evidence="10">
    <location>
        <begin position="84"/>
        <end position="110"/>
    </location>
</feature>
<evidence type="ECO:0000256" key="9">
    <source>
        <dbReference type="ARBA" id="ARBA00023251"/>
    </source>
</evidence>
<comment type="similarity">
    <text evidence="2">Belongs to the multi antimicrobial extrusion (MATE) (TC 2.A.66.1) family. MepA subfamily.</text>
</comment>
<feature type="transmembrane region" description="Helical" evidence="10">
    <location>
        <begin position="315"/>
        <end position="334"/>
    </location>
</feature>
<dbReference type="CDD" id="cd13143">
    <property type="entry name" value="MATE_MepA_like"/>
    <property type="match status" value="1"/>
</dbReference>
<evidence type="ECO:0000256" key="4">
    <source>
        <dbReference type="ARBA" id="ARBA00022448"/>
    </source>
</evidence>
<feature type="transmembrane region" description="Helical" evidence="10">
    <location>
        <begin position="382"/>
        <end position="403"/>
    </location>
</feature>
<keyword evidence="6 10" id="KW-0812">Transmembrane</keyword>
<dbReference type="RefSeq" id="WP_249281619.1">
    <property type="nucleotide sequence ID" value="NZ_JACRST010000001.1"/>
</dbReference>
<keyword evidence="7 10" id="KW-1133">Transmembrane helix</keyword>
<evidence type="ECO:0000256" key="6">
    <source>
        <dbReference type="ARBA" id="ARBA00022692"/>
    </source>
</evidence>
<evidence type="ECO:0000256" key="10">
    <source>
        <dbReference type="SAM" id="Phobius"/>
    </source>
</evidence>
<keyword evidence="9" id="KW-0046">Antibiotic resistance</keyword>
<name>A0A926I3T1_9FIRM</name>
<dbReference type="PANTHER" id="PTHR43823:SF3">
    <property type="entry name" value="MULTIDRUG EXPORT PROTEIN MEPA"/>
    <property type="match status" value="1"/>
</dbReference>
<keyword evidence="8 10" id="KW-0472">Membrane</keyword>
<feature type="transmembrane region" description="Helical" evidence="10">
    <location>
        <begin position="159"/>
        <end position="179"/>
    </location>
</feature>
<evidence type="ECO:0000256" key="3">
    <source>
        <dbReference type="ARBA" id="ARBA00022106"/>
    </source>
</evidence>
<dbReference type="InterPro" id="IPR048279">
    <property type="entry name" value="MdtK-like"/>
</dbReference>
<evidence type="ECO:0000256" key="7">
    <source>
        <dbReference type="ARBA" id="ARBA00022989"/>
    </source>
</evidence>
<dbReference type="NCBIfam" id="TIGR00797">
    <property type="entry name" value="matE"/>
    <property type="match status" value="1"/>
</dbReference>
<feature type="transmembrane region" description="Helical" evidence="10">
    <location>
        <begin position="409"/>
        <end position="430"/>
    </location>
</feature>
<protein>
    <recommendedName>
        <fullName evidence="3">Multidrug export protein MepA</fullName>
    </recommendedName>
</protein>
<dbReference type="InterPro" id="IPR051327">
    <property type="entry name" value="MATE_MepA_subfamily"/>
</dbReference>
<proteinExistence type="inferred from homology"/>
<comment type="subcellular location">
    <subcellularLocation>
        <location evidence="1">Cell membrane</location>
        <topology evidence="1">Multi-pass membrane protein</topology>
    </subcellularLocation>
</comment>
<accession>A0A926I3T1</accession>
<feature type="transmembrane region" description="Helical" evidence="10">
    <location>
        <begin position="230"/>
        <end position="253"/>
    </location>
</feature>
<feature type="transmembrane region" description="Helical" evidence="10">
    <location>
        <begin position="185"/>
        <end position="210"/>
    </location>
</feature>
<feature type="transmembrane region" description="Helical" evidence="10">
    <location>
        <begin position="265"/>
        <end position="286"/>
    </location>
</feature>
<dbReference type="AlphaFoldDB" id="A0A926I3T1"/>
<feature type="transmembrane region" description="Helical" evidence="10">
    <location>
        <begin position="130"/>
        <end position="147"/>
    </location>
</feature>
<sequence length="440" mass="48172">MYEGKSHTLFAKYAIPQMIGLVFNSVYMIVDGVFIGNVLGRDSMAAAAVAVPLIEILIAISMAVASGAGIIISGQLARKEKEKALQVFDTALICAGVISVFIAVFGNLFIHPLTELLGSTPQIHDEATEYIRYIVSFSPFLIFSFLLSGLVRNDGSPKLAMFALAFGSVSNIVLDYVFMCPLNMGIGGAALATAIGPVFSVLIMLPHFLLKKGNLYFAVPKLQIPTVRNIFTLGFPSFIMEFTIGIITFVYNIAIVKHGYGEIGLAAYLLIGYLMLIILTLFLGMAEGLQPVFSYFTGSGEVARCNDMRRFATKVFLAMGVVCYILIVLFSQYFFSIFNPGDTELITFTADKSLSYFCAFFLAGYNILMISFWQSTRYTAKALAISLSRSVVCLPLLVLILPHIFGSNIVWFCHSLSETITACVACVLLMKSKKQYIANK</sequence>
<dbReference type="GO" id="GO:0005886">
    <property type="term" value="C:plasma membrane"/>
    <property type="evidence" value="ECO:0007669"/>
    <property type="project" value="UniProtKB-SubCell"/>
</dbReference>
<feature type="transmembrane region" description="Helical" evidence="10">
    <location>
        <begin position="21"/>
        <end position="39"/>
    </location>
</feature>
<dbReference type="EMBL" id="JACRST010000001">
    <property type="protein sequence ID" value="MBC8545466.1"/>
    <property type="molecule type" value="Genomic_DNA"/>
</dbReference>
<dbReference type="Pfam" id="PF01554">
    <property type="entry name" value="MatE"/>
    <property type="match status" value="2"/>
</dbReference>
<evidence type="ECO:0000313" key="12">
    <source>
        <dbReference type="Proteomes" id="UP000653127"/>
    </source>
</evidence>
<feature type="transmembrane region" description="Helical" evidence="10">
    <location>
        <begin position="354"/>
        <end position="373"/>
    </location>
</feature>
<dbReference type="PIRSF" id="PIRSF006603">
    <property type="entry name" value="DinF"/>
    <property type="match status" value="1"/>
</dbReference>
<feature type="transmembrane region" description="Helical" evidence="10">
    <location>
        <begin position="45"/>
        <end position="72"/>
    </location>
</feature>
<evidence type="ECO:0000256" key="2">
    <source>
        <dbReference type="ARBA" id="ARBA00008417"/>
    </source>
</evidence>
<keyword evidence="4" id="KW-0813">Transport</keyword>
<evidence type="ECO:0000256" key="1">
    <source>
        <dbReference type="ARBA" id="ARBA00004651"/>
    </source>
</evidence>
<dbReference type="InterPro" id="IPR002528">
    <property type="entry name" value="MATE_fam"/>
</dbReference>
<dbReference type="PANTHER" id="PTHR43823">
    <property type="entry name" value="SPORULATION PROTEIN YKVU"/>
    <property type="match status" value="1"/>
</dbReference>
<dbReference type="GO" id="GO:0015297">
    <property type="term" value="F:antiporter activity"/>
    <property type="evidence" value="ECO:0007669"/>
    <property type="project" value="InterPro"/>
</dbReference>
<comment type="caution">
    <text evidence="11">The sequence shown here is derived from an EMBL/GenBank/DDBJ whole genome shotgun (WGS) entry which is preliminary data.</text>
</comment>
<dbReference type="Proteomes" id="UP000653127">
    <property type="component" value="Unassembled WGS sequence"/>
</dbReference>
<evidence type="ECO:0000256" key="5">
    <source>
        <dbReference type="ARBA" id="ARBA00022475"/>
    </source>
</evidence>
<gene>
    <name evidence="11" type="ORF">H8711_00750</name>
</gene>
<keyword evidence="5" id="KW-1003">Cell membrane</keyword>
<dbReference type="GO" id="GO:0042910">
    <property type="term" value="F:xenobiotic transmembrane transporter activity"/>
    <property type="evidence" value="ECO:0007669"/>
    <property type="project" value="InterPro"/>
</dbReference>